<sequence length="94" mass="10843">MVWSRSSNVRSGRTANLRFGRHFNCGTKEDLGDSLLSQTQPETNMKPTMNLHQTTYQSSIKEDHGYTFLAQNQPETNIKRTMNLHKVTKLLLVY</sequence>
<evidence type="ECO:0000313" key="2">
    <source>
        <dbReference type="Proteomes" id="UP001054837"/>
    </source>
</evidence>
<reference evidence="1 2" key="1">
    <citation type="submission" date="2021-06" db="EMBL/GenBank/DDBJ databases">
        <title>Caerostris darwini draft genome.</title>
        <authorList>
            <person name="Kono N."/>
            <person name="Arakawa K."/>
        </authorList>
    </citation>
    <scope>NUCLEOTIDE SEQUENCE [LARGE SCALE GENOMIC DNA]</scope>
</reference>
<name>A0AAV4WVA2_9ARAC</name>
<comment type="caution">
    <text evidence="1">The sequence shown here is derived from an EMBL/GenBank/DDBJ whole genome shotgun (WGS) entry which is preliminary data.</text>
</comment>
<proteinExistence type="predicted"/>
<gene>
    <name evidence="1" type="ORF">CDAR_205431</name>
</gene>
<organism evidence="1 2">
    <name type="scientific">Caerostris darwini</name>
    <dbReference type="NCBI Taxonomy" id="1538125"/>
    <lineage>
        <taxon>Eukaryota</taxon>
        <taxon>Metazoa</taxon>
        <taxon>Ecdysozoa</taxon>
        <taxon>Arthropoda</taxon>
        <taxon>Chelicerata</taxon>
        <taxon>Arachnida</taxon>
        <taxon>Araneae</taxon>
        <taxon>Araneomorphae</taxon>
        <taxon>Entelegynae</taxon>
        <taxon>Araneoidea</taxon>
        <taxon>Araneidae</taxon>
        <taxon>Caerostris</taxon>
    </lineage>
</organism>
<dbReference type="AlphaFoldDB" id="A0AAV4WVA2"/>
<evidence type="ECO:0000313" key="1">
    <source>
        <dbReference type="EMBL" id="GIY85605.1"/>
    </source>
</evidence>
<keyword evidence="2" id="KW-1185">Reference proteome</keyword>
<accession>A0AAV4WVA2</accession>
<dbReference type="EMBL" id="BPLQ01015067">
    <property type="protein sequence ID" value="GIY85605.1"/>
    <property type="molecule type" value="Genomic_DNA"/>
</dbReference>
<dbReference type="Proteomes" id="UP001054837">
    <property type="component" value="Unassembled WGS sequence"/>
</dbReference>
<protein>
    <submittedName>
        <fullName evidence="1">Uncharacterized protein</fullName>
    </submittedName>
</protein>